<sequence length="59" mass="6521">MSASLNIHIRCIVSSFSIKSGSATNVAITNLRSAKKSRRLKIFSFNPILSLGFYFEALL</sequence>
<keyword evidence="2" id="KW-1185">Reference proteome</keyword>
<dbReference type="Proteomes" id="UP000241769">
    <property type="component" value="Unassembled WGS sequence"/>
</dbReference>
<comment type="caution">
    <text evidence="1">The sequence shown here is derived from an EMBL/GenBank/DDBJ whole genome shotgun (WGS) entry which is preliminary data.</text>
</comment>
<organism evidence="1 2">
    <name type="scientific">Planoprotostelium fungivorum</name>
    <dbReference type="NCBI Taxonomy" id="1890364"/>
    <lineage>
        <taxon>Eukaryota</taxon>
        <taxon>Amoebozoa</taxon>
        <taxon>Evosea</taxon>
        <taxon>Variosea</taxon>
        <taxon>Cavosteliida</taxon>
        <taxon>Cavosteliaceae</taxon>
        <taxon>Planoprotostelium</taxon>
    </lineage>
</organism>
<protein>
    <submittedName>
        <fullName evidence="1">Uncharacterized protein</fullName>
    </submittedName>
</protein>
<proteinExistence type="predicted"/>
<dbReference type="InParanoid" id="A0A2P6NFI1"/>
<dbReference type="AlphaFoldDB" id="A0A2P6NFI1"/>
<reference evidence="1 2" key="1">
    <citation type="journal article" date="2018" name="Genome Biol. Evol.">
        <title>Multiple Roots of Fruiting Body Formation in Amoebozoa.</title>
        <authorList>
            <person name="Hillmann F."/>
            <person name="Forbes G."/>
            <person name="Novohradska S."/>
            <person name="Ferling I."/>
            <person name="Riege K."/>
            <person name="Groth M."/>
            <person name="Westermann M."/>
            <person name="Marz M."/>
            <person name="Spaller T."/>
            <person name="Winckler T."/>
            <person name="Schaap P."/>
            <person name="Glockner G."/>
        </authorList>
    </citation>
    <scope>NUCLEOTIDE SEQUENCE [LARGE SCALE GENOMIC DNA]</scope>
    <source>
        <strain evidence="1 2">Jena</strain>
    </source>
</reference>
<evidence type="ECO:0000313" key="1">
    <source>
        <dbReference type="EMBL" id="PRP82726.1"/>
    </source>
</evidence>
<name>A0A2P6NFI1_9EUKA</name>
<gene>
    <name evidence="1" type="ORF">PROFUN_09988</name>
</gene>
<dbReference type="EMBL" id="MDYQ01000097">
    <property type="protein sequence ID" value="PRP82726.1"/>
    <property type="molecule type" value="Genomic_DNA"/>
</dbReference>
<accession>A0A2P6NFI1</accession>
<evidence type="ECO:0000313" key="2">
    <source>
        <dbReference type="Proteomes" id="UP000241769"/>
    </source>
</evidence>